<dbReference type="InterPro" id="IPR012259">
    <property type="entry name" value="DHFR"/>
</dbReference>
<dbReference type="InterPro" id="IPR024072">
    <property type="entry name" value="DHFR-like_dom_sf"/>
</dbReference>
<dbReference type="InterPro" id="IPR001796">
    <property type="entry name" value="DHFR_dom"/>
</dbReference>
<dbReference type="AlphaFoldDB" id="A0A1I7Z047"/>
<evidence type="ECO:0000256" key="4">
    <source>
        <dbReference type="ARBA" id="ARBA00022857"/>
    </source>
</evidence>
<dbReference type="GO" id="GO:0004146">
    <property type="term" value="F:dihydrofolate reductase activity"/>
    <property type="evidence" value="ECO:0007669"/>
    <property type="project" value="UniProtKB-EC"/>
</dbReference>
<protein>
    <recommendedName>
        <fullName evidence="2">dihydrofolate reductase</fullName>
        <ecNumber evidence="2">1.5.1.3</ecNumber>
    </recommendedName>
</protein>
<dbReference type="EC" id="1.5.1.3" evidence="2"/>
<keyword evidence="9" id="KW-1185">Reference proteome</keyword>
<comment type="pathway">
    <text evidence="1">Cofactor biosynthesis; tetrahydrofolate biosynthesis; 5,6,7,8-tetrahydrofolate from 7,8-dihydrofolate: step 1/1.</text>
</comment>
<dbReference type="Pfam" id="PF00186">
    <property type="entry name" value="DHFR_1"/>
    <property type="match status" value="1"/>
</dbReference>
<dbReference type="GO" id="GO:0005739">
    <property type="term" value="C:mitochondrion"/>
    <property type="evidence" value="ECO:0007669"/>
    <property type="project" value="TreeGrafter"/>
</dbReference>
<dbReference type="WBParaSite" id="L893_g21503.t1">
    <property type="protein sequence ID" value="L893_g21503.t1"/>
    <property type="gene ID" value="L893_g21503"/>
</dbReference>
<dbReference type="CDD" id="cd00209">
    <property type="entry name" value="DHFR"/>
    <property type="match status" value="1"/>
</dbReference>
<evidence type="ECO:0000256" key="7">
    <source>
        <dbReference type="SAM" id="MobiDB-lite"/>
    </source>
</evidence>
<dbReference type="PRINTS" id="PR00070">
    <property type="entry name" value="DHFR"/>
</dbReference>
<keyword evidence="3" id="KW-0554">One-carbon metabolism</keyword>
<evidence type="ECO:0000259" key="8">
    <source>
        <dbReference type="PROSITE" id="PS51330"/>
    </source>
</evidence>
<evidence type="ECO:0000313" key="9">
    <source>
        <dbReference type="Proteomes" id="UP000095287"/>
    </source>
</evidence>
<reference evidence="10" key="1">
    <citation type="submission" date="2016-11" db="UniProtKB">
        <authorList>
            <consortium name="WormBaseParasite"/>
        </authorList>
    </citation>
    <scope>IDENTIFICATION</scope>
</reference>
<comment type="catalytic activity">
    <reaction evidence="6">
        <text>(6S)-5,6,7,8-tetrahydrofolate + NADP(+) = 7,8-dihydrofolate + NADPH + H(+)</text>
        <dbReference type="Rhea" id="RHEA:15009"/>
        <dbReference type="ChEBI" id="CHEBI:15378"/>
        <dbReference type="ChEBI" id="CHEBI:57451"/>
        <dbReference type="ChEBI" id="CHEBI:57453"/>
        <dbReference type="ChEBI" id="CHEBI:57783"/>
        <dbReference type="ChEBI" id="CHEBI:58349"/>
        <dbReference type="EC" id="1.5.1.3"/>
    </reaction>
</comment>
<accession>A0A1I7Z047</accession>
<feature type="domain" description="DHFR" evidence="8">
    <location>
        <begin position="272"/>
        <end position="451"/>
    </location>
</feature>
<evidence type="ECO:0000313" key="10">
    <source>
        <dbReference type="WBParaSite" id="L893_g21503.t1"/>
    </source>
</evidence>
<dbReference type="Gene3D" id="3.40.430.10">
    <property type="entry name" value="Dihydrofolate Reductase, subunit A"/>
    <property type="match status" value="1"/>
</dbReference>
<name>A0A1I7Z047_9BILA</name>
<evidence type="ECO:0000256" key="2">
    <source>
        <dbReference type="ARBA" id="ARBA00012856"/>
    </source>
</evidence>
<dbReference type="GO" id="GO:0046655">
    <property type="term" value="P:folic acid metabolic process"/>
    <property type="evidence" value="ECO:0007669"/>
    <property type="project" value="TreeGrafter"/>
</dbReference>
<feature type="region of interest" description="Disordered" evidence="7">
    <location>
        <begin position="229"/>
        <end position="248"/>
    </location>
</feature>
<keyword evidence="5" id="KW-0560">Oxidoreductase</keyword>
<dbReference type="GO" id="GO:0046452">
    <property type="term" value="P:dihydrofolate metabolic process"/>
    <property type="evidence" value="ECO:0007669"/>
    <property type="project" value="TreeGrafter"/>
</dbReference>
<sequence>MARTAIYSRDLPPNCDQALELILNLGSCVDTRLLSTVAPSRPPACEDTGHFVYLLDLGTGTDARMTRTDLNRLFHWNTTGSARMASKVHYYKVEENEYVKVPSADQGNVSLHESTGMMPNSTRISLKLFHAEDMSTNQIKDYIIICYSYIPVAVQLFKSYGKSAIDNVKVTLNQKTTKNDLMVGVPKIQQVNCNGGPIQEQKLAPKVFPHRLQMIKSADAEVSALFETPTTRRKTPYSDDRTPRSSSFPTLMKRPLILKAPRNRNLAAAPLRVNLIVAMDEKDGIGRGNKIPWPMPKEIDHLSDFTKKTSVENKLNVVVMGRNCWDSIPVKSRPLPGRINVVLSRKMTPQKTENLIVSADFNEAMKLLRTDEYRNRVDTIWIIGGYKIYVHGLASPLLHKLVITRVHANFGADVFFPYVNWANFEKNDDFDGAEIEENVCKIPINIIARVAIPIHKRLRLQDSRVPSNGVDYFELLLPQLILAKMRCSNLSTSCSNLSTSLQSLSPLSLLGAGASPTMFRIRTRRTGWVTKELLAKCIYKNADFLVTNPSGGPRRRKRKLRYLKRPPTDRAAVVLETITHLPFLAARIRPPDEEDAMWEDRLNGRIPPDEAEQTHRQIRELVPPLRCDEDIGAHIDPRAAVEDDPEDVVCINKELTEEELEDVEGQLGAEDLRQLIIEERQSTEAAQLFLARENYIVDPRRRIINPFLYDEQGDRLRVPSSSGRGTVLSDENFTL</sequence>
<evidence type="ECO:0000256" key="1">
    <source>
        <dbReference type="ARBA" id="ARBA00004903"/>
    </source>
</evidence>
<evidence type="ECO:0000256" key="5">
    <source>
        <dbReference type="ARBA" id="ARBA00023002"/>
    </source>
</evidence>
<proteinExistence type="predicted"/>
<keyword evidence="4" id="KW-0521">NADP</keyword>
<evidence type="ECO:0000256" key="6">
    <source>
        <dbReference type="ARBA" id="ARBA00048873"/>
    </source>
</evidence>
<dbReference type="PANTHER" id="PTHR48069">
    <property type="entry name" value="DIHYDROFOLATE REDUCTASE"/>
    <property type="match status" value="1"/>
</dbReference>
<evidence type="ECO:0000256" key="3">
    <source>
        <dbReference type="ARBA" id="ARBA00022563"/>
    </source>
</evidence>
<dbReference type="Proteomes" id="UP000095287">
    <property type="component" value="Unplaced"/>
</dbReference>
<dbReference type="GO" id="GO:0050661">
    <property type="term" value="F:NADP binding"/>
    <property type="evidence" value="ECO:0007669"/>
    <property type="project" value="InterPro"/>
</dbReference>
<dbReference type="SUPFAM" id="SSF53597">
    <property type="entry name" value="Dihydrofolate reductase-like"/>
    <property type="match status" value="1"/>
</dbReference>
<dbReference type="GO" id="GO:0046654">
    <property type="term" value="P:tetrahydrofolate biosynthetic process"/>
    <property type="evidence" value="ECO:0007669"/>
    <property type="project" value="InterPro"/>
</dbReference>
<organism evidence="9 10">
    <name type="scientific">Steinernema glaseri</name>
    <dbReference type="NCBI Taxonomy" id="37863"/>
    <lineage>
        <taxon>Eukaryota</taxon>
        <taxon>Metazoa</taxon>
        <taxon>Ecdysozoa</taxon>
        <taxon>Nematoda</taxon>
        <taxon>Chromadorea</taxon>
        <taxon>Rhabditida</taxon>
        <taxon>Tylenchina</taxon>
        <taxon>Panagrolaimomorpha</taxon>
        <taxon>Strongyloidoidea</taxon>
        <taxon>Steinernematidae</taxon>
        <taxon>Steinernema</taxon>
    </lineage>
</organism>
<dbReference type="PANTHER" id="PTHR48069:SF3">
    <property type="entry name" value="DIHYDROFOLATE REDUCTASE"/>
    <property type="match status" value="1"/>
</dbReference>
<dbReference type="GO" id="GO:0006730">
    <property type="term" value="P:one-carbon metabolic process"/>
    <property type="evidence" value="ECO:0007669"/>
    <property type="project" value="UniProtKB-KW"/>
</dbReference>
<dbReference type="PROSITE" id="PS51330">
    <property type="entry name" value="DHFR_2"/>
    <property type="match status" value="1"/>
</dbReference>